<evidence type="ECO:0000313" key="3">
    <source>
        <dbReference type="Proteomes" id="UP000253226"/>
    </source>
</evidence>
<dbReference type="EMBL" id="JPWF01000006">
    <property type="protein sequence ID" value="RCK36988.1"/>
    <property type="molecule type" value="Genomic_DNA"/>
</dbReference>
<dbReference type="Proteomes" id="UP000253226">
    <property type="component" value="Unassembled WGS sequence"/>
</dbReference>
<reference evidence="2 3" key="1">
    <citation type="submission" date="2014-07" db="EMBL/GenBank/DDBJ databases">
        <title>Draft genome sequence of Thalassospira profundimaris 35.</title>
        <authorList>
            <person name="Lai Q."/>
            <person name="Shao Z."/>
        </authorList>
    </citation>
    <scope>NUCLEOTIDE SEQUENCE [LARGE SCALE GENOMIC DNA]</scope>
    <source>
        <strain evidence="2 3">35</strain>
    </source>
</reference>
<keyword evidence="1" id="KW-0732">Signal</keyword>
<proteinExistence type="predicted"/>
<evidence type="ECO:0000313" key="2">
    <source>
        <dbReference type="EMBL" id="RCK36988.1"/>
    </source>
</evidence>
<sequence>MFGIMLITVVLPIGLSLMHSNAHSASWRETKCTLYQTHRDDLRAKAPSDGFSPAFDQQEAAFVASGCTERVYACPQTKAELDYANLMSVVMTNEGATGSFLPFGCKEPGR</sequence>
<name>A0A367W6C5_9PROT</name>
<dbReference type="AlphaFoldDB" id="A0A367W6C5"/>
<feature type="chain" id="PRO_5016579123" evidence="1">
    <location>
        <begin position="25"/>
        <end position="110"/>
    </location>
</feature>
<comment type="caution">
    <text evidence="2">The sequence shown here is derived from an EMBL/GenBank/DDBJ whole genome shotgun (WGS) entry which is preliminary data.</text>
</comment>
<feature type="signal peptide" evidence="1">
    <location>
        <begin position="1"/>
        <end position="24"/>
    </location>
</feature>
<gene>
    <name evidence="2" type="ORF">TH19_10505</name>
</gene>
<protein>
    <submittedName>
        <fullName evidence="2">Uncharacterized protein</fullName>
    </submittedName>
</protein>
<evidence type="ECO:0000256" key="1">
    <source>
        <dbReference type="SAM" id="SignalP"/>
    </source>
</evidence>
<organism evidence="2 3">
    <name type="scientific">Thalassospira profundimaris</name>
    <dbReference type="NCBI Taxonomy" id="502049"/>
    <lineage>
        <taxon>Bacteria</taxon>
        <taxon>Pseudomonadati</taxon>
        <taxon>Pseudomonadota</taxon>
        <taxon>Alphaproteobacteria</taxon>
        <taxon>Rhodospirillales</taxon>
        <taxon>Thalassospiraceae</taxon>
        <taxon>Thalassospira</taxon>
    </lineage>
</organism>
<accession>A0A367W6C5</accession>